<keyword evidence="6" id="KW-0449">Lipoprotein</keyword>
<dbReference type="Gene3D" id="1.25.10.10">
    <property type="entry name" value="Leucine-rich Repeat Variant"/>
    <property type="match status" value="2"/>
</dbReference>
<dbReference type="InterPro" id="IPR011989">
    <property type="entry name" value="ARM-like"/>
</dbReference>
<dbReference type="InterPro" id="IPR000225">
    <property type="entry name" value="Armadillo"/>
</dbReference>
<evidence type="ECO:0000256" key="6">
    <source>
        <dbReference type="ARBA" id="ARBA00023288"/>
    </source>
</evidence>
<evidence type="ECO:0000256" key="5">
    <source>
        <dbReference type="ARBA" id="ARBA00023136"/>
    </source>
</evidence>
<evidence type="ECO:0000256" key="1">
    <source>
        <dbReference type="ARBA" id="ARBA00004592"/>
    </source>
</evidence>
<feature type="repeat" description="ARM" evidence="8">
    <location>
        <begin position="175"/>
        <end position="220"/>
    </location>
</feature>
<keyword evidence="3" id="KW-0926">Vacuole</keyword>
<dbReference type="GO" id="GO:0071562">
    <property type="term" value="P:nucleus-vacuole junction assembly"/>
    <property type="evidence" value="ECO:0007669"/>
    <property type="project" value="InterPro"/>
</dbReference>
<proteinExistence type="inferred from homology"/>
<dbReference type="SUPFAM" id="SSF48371">
    <property type="entry name" value="ARM repeat"/>
    <property type="match status" value="1"/>
</dbReference>
<dbReference type="AlphaFoldDB" id="A0AAV7JJ55"/>
<dbReference type="PROSITE" id="PS50176">
    <property type="entry name" value="ARM_REPEAT"/>
    <property type="match status" value="3"/>
</dbReference>
<feature type="repeat" description="ARM" evidence="8">
    <location>
        <begin position="91"/>
        <end position="129"/>
    </location>
</feature>
<accession>A0AAV7JJ55</accession>
<organism evidence="9 10">
    <name type="scientific">Oopsacas minuta</name>
    <dbReference type="NCBI Taxonomy" id="111878"/>
    <lineage>
        <taxon>Eukaryota</taxon>
        <taxon>Metazoa</taxon>
        <taxon>Porifera</taxon>
        <taxon>Hexactinellida</taxon>
        <taxon>Hexasterophora</taxon>
        <taxon>Lyssacinosida</taxon>
        <taxon>Leucopsacidae</taxon>
        <taxon>Oopsacas</taxon>
    </lineage>
</organism>
<feature type="repeat" description="ARM" evidence="8">
    <location>
        <begin position="134"/>
        <end position="176"/>
    </location>
</feature>
<dbReference type="InterPro" id="IPR045156">
    <property type="entry name" value="Vac8"/>
</dbReference>
<dbReference type="GO" id="GO:0005774">
    <property type="term" value="C:vacuolar membrane"/>
    <property type="evidence" value="ECO:0007669"/>
    <property type="project" value="UniProtKB-SubCell"/>
</dbReference>
<dbReference type="Proteomes" id="UP001165289">
    <property type="component" value="Unassembled WGS sequence"/>
</dbReference>
<dbReference type="Pfam" id="PF00514">
    <property type="entry name" value="Arm"/>
    <property type="match status" value="4"/>
</dbReference>
<dbReference type="InterPro" id="IPR016024">
    <property type="entry name" value="ARM-type_fold"/>
</dbReference>
<evidence type="ECO:0000256" key="2">
    <source>
        <dbReference type="ARBA" id="ARBA00005462"/>
    </source>
</evidence>
<dbReference type="PANTHER" id="PTHR47249">
    <property type="entry name" value="VACUOLAR PROTEIN 8"/>
    <property type="match status" value="1"/>
</dbReference>
<evidence type="ECO:0000313" key="10">
    <source>
        <dbReference type="Proteomes" id="UP001165289"/>
    </source>
</evidence>
<dbReference type="SMART" id="SM00185">
    <property type="entry name" value="ARM"/>
    <property type="match status" value="4"/>
</dbReference>
<evidence type="ECO:0000256" key="3">
    <source>
        <dbReference type="ARBA" id="ARBA00022554"/>
    </source>
</evidence>
<evidence type="ECO:0000256" key="8">
    <source>
        <dbReference type="PROSITE-ProRule" id="PRU00259"/>
    </source>
</evidence>
<comment type="similarity">
    <text evidence="2">Belongs to the beta-catenin family.</text>
</comment>
<protein>
    <recommendedName>
        <fullName evidence="7">Vacuolar protein 8</fullName>
    </recommendedName>
</protein>
<dbReference type="PANTHER" id="PTHR47249:SF1">
    <property type="entry name" value="VACUOLAR PROTEIN 8"/>
    <property type="match status" value="1"/>
</dbReference>
<sequence>MGAACGCFPKKSMKSDRQPLLGHNEETGLDSARRLVDWLSTEPSGIEPRITEERIQDLCNLAYSDQIDRKEAAAVSFVELCQRMTQPVPEMMLPPIIKLLQSPEYEVQKPASLALTNLATRGPAQNKIMIVQSGALSALISLLESPHDDIRCNASGCITTLATLDTTKRQIAVHGAIPPLIALIKNTDITKHAILRNATGALLNLSHIEINRYDLHRAGVSKEFMRLLSSEDEDVQFYSCAALSNLAVHSAIRLALTQEQDGLIFNALIRLLSSRSEKVICTNS</sequence>
<comment type="subcellular location">
    <subcellularLocation>
        <location evidence="1">Vacuole membrane</location>
        <topology evidence="1">Lipid-anchor</topology>
    </subcellularLocation>
</comment>
<comment type="caution">
    <text evidence="9">The sequence shown here is derived from an EMBL/GenBank/DDBJ whole genome shotgun (WGS) entry which is preliminary data.</text>
</comment>
<keyword evidence="10" id="KW-1185">Reference proteome</keyword>
<keyword evidence="5" id="KW-0472">Membrane</keyword>
<reference evidence="9 10" key="1">
    <citation type="journal article" date="2023" name="BMC Biol.">
        <title>The compact genome of the sponge Oopsacas minuta (Hexactinellida) is lacking key metazoan core genes.</title>
        <authorList>
            <person name="Santini S."/>
            <person name="Schenkelaars Q."/>
            <person name="Jourda C."/>
            <person name="Duchesne M."/>
            <person name="Belahbib H."/>
            <person name="Rocher C."/>
            <person name="Selva M."/>
            <person name="Riesgo A."/>
            <person name="Vervoort M."/>
            <person name="Leys S.P."/>
            <person name="Kodjabachian L."/>
            <person name="Le Bivic A."/>
            <person name="Borchiellini C."/>
            <person name="Claverie J.M."/>
            <person name="Renard E."/>
        </authorList>
    </citation>
    <scope>NUCLEOTIDE SEQUENCE [LARGE SCALE GENOMIC DNA]</scope>
    <source>
        <strain evidence="9">SPO-2</strain>
    </source>
</reference>
<evidence type="ECO:0000256" key="4">
    <source>
        <dbReference type="ARBA" id="ARBA00022737"/>
    </source>
</evidence>
<evidence type="ECO:0000313" key="9">
    <source>
        <dbReference type="EMBL" id="KAI6648506.1"/>
    </source>
</evidence>
<name>A0AAV7JJ55_9METZ</name>
<dbReference type="GO" id="GO:0043495">
    <property type="term" value="F:protein-membrane adaptor activity"/>
    <property type="evidence" value="ECO:0007669"/>
    <property type="project" value="InterPro"/>
</dbReference>
<evidence type="ECO:0000256" key="7">
    <source>
        <dbReference type="ARBA" id="ARBA00026209"/>
    </source>
</evidence>
<dbReference type="EMBL" id="JAKMXF010000330">
    <property type="protein sequence ID" value="KAI6648506.1"/>
    <property type="molecule type" value="Genomic_DNA"/>
</dbReference>
<keyword evidence="4" id="KW-0677">Repeat</keyword>
<gene>
    <name evidence="9" type="ORF">LOD99_8138</name>
</gene>